<evidence type="ECO:0000313" key="2">
    <source>
        <dbReference type="Proteomes" id="UP000734854"/>
    </source>
</evidence>
<name>A0A8J5KTL8_ZINOF</name>
<accession>A0A8J5KTL8</accession>
<proteinExistence type="predicted"/>
<dbReference type="EMBL" id="JACMSC010000014">
    <property type="protein sequence ID" value="KAG6489123.1"/>
    <property type="molecule type" value="Genomic_DNA"/>
</dbReference>
<keyword evidence="2" id="KW-1185">Reference proteome</keyword>
<organism evidence="1 2">
    <name type="scientific">Zingiber officinale</name>
    <name type="common">Ginger</name>
    <name type="synonym">Amomum zingiber</name>
    <dbReference type="NCBI Taxonomy" id="94328"/>
    <lineage>
        <taxon>Eukaryota</taxon>
        <taxon>Viridiplantae</taxon>
        <taxon>Streptophyta</taxon>
        <taxon>Embryophyta</taxon>
        <taxon>Tracheophyta</taxon>
        <taxon>Spermatophyta</taxon>
        <taxon>Magnoliopsida</taxon>
        <taxon>Liliopsida</taxon>
        <taxon>Zingiberales</taxon>
        <taxon>Zingiberaceae</taxon>
        <taxon>Zingiber</taxon>
    </lineage>
</organism>
<dbReference type="AlphaFoldDB" id="A0A8J5KTL8"/>
<protein>
    <submittedName>
        <fullName evidence="1">Uncharacterized protein</fullName>
    </submittedName>
</protein>
<gene>
    <name evidence="1" type="ORF">ZIOFF_050381</name>
</gene>
<comment type="caution">
    <text evidence="1">The sequence shown here is derived from an EMBL/GenBank/DDBJ whole genome shotgun (WGS) entry which is preliminary data.</text>
</comment>
<sequence length="97" mass="10731">MFVIENRDPFHIGFSYFPSSSTASLLSLAPSPERAGAGFRGLHLWSPPSPWLLCDNTRISTRVMGTHGNCAPEYAKTRQALPVFEDRKNFSQMGSNA</sequence>
<reference evidence="1 2" key="1">
    <citation type="submission" date="2020-08" db="EMBL/GenBank/DDBJ databases">
        <title>Plant Genome Project.</title>
        <authorList>
            <person name="Zhang R.-G."/>
        </authorList>
    </citation>
    <scope>NUCLEOTIDE SEQUENCE [LARGE SCALE GENOMIC DNA]</scope>
    <source>
        <tissue evidence="1">Rhizome</tissue>
    </source>
</reference>
<dbReference type="Proteomes" id="UP000734854">
    <property type="component" value="Unassembled WGS sequence"/>
</dbReference>
<evidence type="ECO:0000313" key="1">
    <source>
        <dbReference type="EMBL" id="KAG6489123.1"/>
    </source>
</evidence>